<organism evidence="1 2">
    <name type="scientific">Halodesulfovibrio aestuarii</name>
    <dbReference type="NCBI Taxonomy" id="126333"/>
    <lineage>
        <taxon>Bacteria</taxon>
        <taxon>Pseudomonadati</taxon>
        <taxon>Thermodesulfobacteriota</taxon>
        <taxon>Desulfovibrionia</taxon>
        <taxon>Desulfovibrionales</taxon>
        <taxon>Desulfovibrionaceae</taxon>
        <taxon>Halodesulfovibrio</taxon>
    </lineage>
</organism>
<proteinExistence type="predicted"/>
<reference evidence="1 2" key="1">
    <citation type="submission" date="2024-07" db="EMBL/GenBank/DDBJ databases">
        <title>Active virus-host system and metabolic interactions in a Lokiarchaeon culture.</title>
        <authorList>
            <person name="Ponce Toledo R.I."/>
            <person name="Rodrigues Oliveira T."/>
            <person name="Schleper C."/>
        </authorList>
    </citation>
    <scope>NUCLEOTIDE SEQUENCE [LARGE SCALE GENOMIC DNA]</scope>
    <source>
        <strain evidence="1 2">B35</strain>
    </source>
</reference>
<dbReference type="EMBL" id="JBFSOO010000008">
    <property type="protein sequence ID" value="MEZ6854170.1"/>
    <property type="molecule type" value="Genomic_DNA"/>
</dbReference>
<accession>A0ABV4JTV6</accession>
<keyword evidence="2" id="KW-1185">Reference proteome</keyword>
<dbReference type="RefSeq" id="WP_371150713.1">
    <property type="nucleotide sequence ID" value="NZ_JBFSOO010000008.1"/>
</dbReference>
<sequence length="229" mass="26275">MATKPILFNGPMVQAILDGSKTQTRRPVVYPADCLPVDWDAEECLIRWENQKTGERFWKPSPIATGDVLWVRETWAVGAWSGEKQAIAVGYGSIREPRMEWLSVPDAKQFKRLADQSTKDALSSIGEDENGELRWYPGDAPTRLRRSIHMPKWACRIFLEVTNVRIQKAMDMTQEEVLAEGFDCFNCFCRVWENIYGVFLAPEAIGENPYLLVYEFKRCEMPEGFLEAV</sequence>
<gene>
    <name evidence="1" type="ORF">AB2Z07_11635</name>
</gene>
<protein>
    <recommendedName>
        <fullName evidence="3">ASCH domain-containing protein</fullName>
    </recommendedName>
</protein>
<comment type="caution">
    <text evidence="1">The sequence shown here is derived from an EMBL/GenBank/DDBJ whole genome shotgun (WGS) entry which is preliminary data.</text>
</comment>
<name>A0ABV4JTV6_9BACT</name>
<dbReference type="Proteomes" id="UP001568358">
    <property type="component" value="Unassembled WGS sequence"/>
</dbReference>
<evidence type="ECO:0000313" key="2">
    <source>
        <dbReference type="Proteomes" id="UP001568358"/>
    </source>
</evidence>
<evidence type="ECO:0000313" key="1">
    <source>
        <dbReference type="EMBL" id="MEZ6854170.1"/>
    </source>
</evidence>
<evidence type="ECO:0008006" key="3">
    <source>
        <dbReference type="Google" id="ProtNLM"/>
    </source>
</evidence>